<dbReference type="GO" id="GO:0071555">
    <property type="term" value="P:cell wall organization"/>
    <property type="evidence" value="ECO:0007669"/>
    <property type="project" value="TreeGrafter"/>
</dbReference>
<dbReference type="InterPro" id="IPR017853">
    <property type="entry name" value="GH"/>
</dbReference>
<feature type="signal peptide" evidence="5">
    <location>
        <begin position="1"/>
        <end position="21"/>
    </location>
</feature>
<name>A0A6G1FZM2_9PEZI</name>
<keyword evidence="3 6" id="KW-0378">Hydrolase</keyword>
<evidence type="ECO:0000313" key="6">
    <source>
        <dbReference type="EMBL" id="KAF1811172.1"/>
    </source>
</evidence>
<feature type="compositionally biased region" description="Pro residues" evidence="4">
    <location>
        <begin position="113"/>
        <end position="128"/>
    </location>
</feature>
<accession>A0A6G1FZM2</accession>
<dbReference type="Gene3D" id="3.20.20.80">
    <property type="entry name" value="Glycosidases"/>
    <property type="match status" value="1"/>
</dbReference>
<proteinExistence type="inferred from homology"/>
<keyword evidence="7" id="KW-1185">Reference proteome</keyword>
<dbReference type="Proteomes" id="UP000504638">
    <property type="component" value="Unplaced"/>
</dbReference>
<comment type="similarity">
    <text evidence="2">Belongs to the glycosyl hydrolase 17 family.</text>
</comment>
<feature type="region of interest" description="Disordered" evidence="4">
    <location>
        <begin position="113"/>
        <end position="135"/>
    </location>
</feature>
<gene>
    <name evidence="6 8" type="ORF">P152DRAFT_63372</name>
</gene>
<dbReference type="PANTHER" id="PTHR16631">
    <property type="entry name" value="GLUCAN 1,3-BETA-GLUCOSIDASE"/>
    <property type="match status" value="1"/>
</dbReference>
<evidence type="ECO:0000313" key="7">
    <source>
        <dbReference type="Proteomes" id="UP000504638"/>
    </source>
</evidence>
<reference evidence="8" key="3">
    <citation type="submission" date="2025-04" db="UniProtKB">
        <authorList>
            <consortium name="RefSeq"/>
        </authorList>
    </citation>
    <scope>IDENTIFICATION</scope>
    <source>
        <strain evidence="8">CBS 781.70</strain>
    </source>
</reference>
<dbReference type="AlphaFoldDB" id="A0A6G1FZM2"/>
<evidence type="ECO:0000256" key="3">
    <source>
        <dbReference type="ARBA" id="ARBA00022801"/>
    </source>
</evidence>
<dbReference type="RefSeq" id="XP_033532803.1">
    <property type="nucleotide sequence ID" value="XM_033683128.1"/>
</dbReference>
<reference evidence="6 8" key="1">
    <citation type="submission" date="2020-01" db="EMBL/GenBank/DDBJ databases">
        <authorList>
            <consortium name="DOE Joint Genome Institute"/>
            <person name="Haridas S."/>
            <person name="Albert R."/>
            <person name="Binder M."/>
            <person name="Bloem J."/>
            <person name="Labutti K."/>
            <person name="Salamov A."/>
            <person name="Andreopoulos B."/>
            <person name="Baker S.E."/>
            <person name="Barry K."/>
            <person name="Bills G."/>
            <person name="Bluhm B.H."/>
            <person name="Cannon C."/>
            <person name="Castanera R."/>
            <person name="Culley D.E."/>
            <person name="Daum C."/>
            <person name="Ezra D."/>
            <person name="Gonzalez J.B."/>
            <person name="Henrissat B."/>
            <person name="Kuo A."/>
            <person name="Liang C."/>
            <person name="Lipzen A."/>
            <person name="Lutzoni F."/>
            <person name="Magnuson J."/>
            <person name="Mondo S."/>
            <person name="Nolan M."/>
            <person name="Ohm R."/>
            <person name="Pangilinan J."/>
            <person name="Park H.-J."/>
            <person name="Ramirez L."/>
            <person name="Alfaro M."/>
            <person name="Sun H."/>
            <person name="Tritt A."/>
            <person name="Yoshinaga Y."/>
            <person name="Zwiers L.-H."/>
            <person name="Turgeon B.G."/>
            <person name="Goodwin S.B."/>
            <person name="Spatafora J.W."/>
            <person name="Crous P.W."/>
            <person name="Grigoriev I.V."/>
        </authorList>
    </citation>
    <scope>NUCLEOTIDE SEQUENCE</scope>
    <source>
        <strain evidence="6 8">CBS 781.70</strain>
    </source>
</reference>
<organism evidence="6">
    <name type="scientific">Eremomyces bilateralis CBS 781.70</name>
    <dbReference type="NCBI Taxonomy" id="1392243"/>
    <lineage>
        <taxon>Eukaryota</taxon>
        <taxon>Fungi</taxon>
        <taxon>Dikarya</taxon>
        <taxon>Ascomycota</taxon>
        <taxon>Pezizomycotina</taxon>
        <taxon>Dothideomycetes</taxon>
        <taxon>Dothideomycetes incertae sedis</taxon>
        <taxon>Eremomycetales</taxon>
        <taxon>Eremomycetaceae</taxon>
        <taxon>Eremomyces</taxon>
    </lineage>
</organism>
<dbReference type="GO" id="GO:0042973">
    <property type="term" value="F:glucan endo-1,3-beta-D-glucosidase activity"/>
    <property type="evidence" value="ECO:0007669"/>
    <property type="project" value="TreeGrafter"/>
</dbReference>
<dbReference type="GeneID" id="54423698"/>
<dbReference type="OrthoDB" id="941679at2759"/>
<dbReference type="GO" id="GO:0005576">
    <property type="term" value="C:extracellular region"/>
    <property type="evidence" value="ECO:0007669"/>
    <property type="project" value="TreeGrafter"/>
</dbReference>
<reference evidence="8" key="2">
    <citation type="submission" date="2020-04" db="EMBL/GenBank/DDBJ databases">
        <authorList>
            <consortium name="NCBI Genome Project"/>
        </authorList>
    </citation>
    <scope>NUCLEOTIDE SEQUENCE</scope>
    <source>
        <strain evidence="8">CBS 781.70</strain>
    </source>
</reference>
<dbReference type="EMBL" id="ML975162">
    <property type="protein sequence ID" value="KAF1811172.1"/>
    <property type="molecule type" value="Genomic_DNA"/>
</dbReference>
<keyword evidence="5" id="KW-0732">Signal</keyword>
<feature type="chain" id="PRO_5044631719" evidence="5">
    <location>
        <begin position="22"/>
        <end position="408"/>
    </location>
</feature>
<dbReference type="GO" id="GO:0009277">
    <property type="term" value="C:fungal-type cell wall"/>
    <property type="evidence" value="ECO:0007669"/>
    <property type="project" value="TreeGrafter"/>
</dbReference>
<evidence type="ECO:0000313" key="8">
    <source>
        <dbReference type="RefSeq" id="XP_033532803.1"/>
    </source>
</evidence>
<evidence type="ECO:0000256" key="5">
    <source>
        <dbReference type="SAM" id="SignalP"/>
    </source>
</evidence>
<evidence type="ECO:0000256" key="4">
    <source>
        <dbReference type="SAM" id="MobiDB-lite"/>
    </source>
</evidence>
<protein>
    <submittedName>
        <fullName evidence="6 8">Glycoside hydrolase</fullName>
    </submittedName>
</protein>
<evidence type="ECO:0000256" key="1">
    <source>
        <dbReference type="ARBA" id="ARBA00004196"/>
    </source>
</evidence>
<dbReference type="SUPFAM" id="SSF51445">
    <property type="entry name" value="(Trans)glycosidases"/>
    <property type="match status" value="1"/>
</dbReference>
<sequence>MKPSNLLAGASTLITVTSALAIGQNHHGVHRKIHDKRDTVTILDVVTSTAAEKVTVIHDQFGNVLATHFPVVPEMNEALNPELADAAVNVAPDPTITSVVAVETAVNVAVPVPSPKPAPSPEPSPAPAPAAAAVPAGDGLISSGRGISWNPWVGTEGAATCKTQEQINAEVAELRHFSYIRLYSTECQQIAKILEAGWDRKLILGVWNLDEGFNEDLRRITSTVTGSKQGWSQIMAVTIGNEDHVRGDHASAPGKVIDRLSAARGVLRAAGYTGPVAHVENEAGFAVPGGIDTCLQSDFVALNAHAFFDPNSSAENAGQAVQNAVNRIKKHCGGKQVIVMESGWPHSGTANGLAIPSPEEQGKAIRSLKSTFQTDIVLFSSHDDAWKRDFSGSYGAEKFWGILGMGEA</sequence>
<dbReference type="PANTHER" id="PTHR16631:SF14">
    <property type="entry name" value="FAMILY 17 GLUCOSIDASE SCW10-RELATED"/>
    <property type="match status" value="1"/>
</dbReference>
<dbReference type="InterPro" id="IPR050732">
    <property type="entry name" value="Beta-glucan_modifiers"/>
</dbReference>
<dbReference type="GO" id="GO:0009986">
    <property type="term" value="C:cell surface"/>
    <property type="evidence" value="ECO:0007669"/>
    <property type="project" value="TreeGrafter"/>
</dbReference>
<evidence type="ECO:0000256" key="2">
    <source>
        <dbReference type="ARBA" id="ARBA00008773"/>
    </source>
</evidence>
<comment type="subcellular location">
    <subcellularLocation>
        <location evidence="1">Cell envelope</location>
    </subcellularLocation>
</comment>